<dbReference type="Proteomes" id="UP000006798">
    <property type="component" value="Plasmid pBB2"/>
</dbReference>
<reference evidence="2 3" key="1">
    <citation type="journal article" date="2011" name="J. Bacteriol.">
        <title>Complete genome sequence of the type strain Cupriavidus necator N-1.</title>
        <authorList>
            <person name="Poehlein A."/>
            <person name="Kusian B."/>
            <person name="Friedrich B."/>
            <person name="Daniel R."/>
            <person name="Bowien B."/>
        </authorList>
    </citation>
    <scope>NUCLEOTIDE SEQUENCE [LARGE SCALE GENOMIC DNA]</scope>
    <source>
        <strain evidence="3">ATCC 43291 / DSM 13513 / CCUG 52238 / LMG 8453 / N-1</strain>
        <plasmid evidence="2 3">pBB2</plasmid>
    </source>
</reference>
<protein>
    <recommendedName>
        <fullName evidence="4">LysR family transcriptional regulator</fullName>
    </recommendedName>
</protein>
<evidence type="ECO:0000313" key="3">
    <source>
        <dbReference type="Proteomes" id="UP000006798"/>
    </source>
</evidence>
<geneLocation type="plasmid" evidence="2 3">
    <name>pBB2</name>
</geneLocation>
<dbReference type="AlphaFoldDB" id="F8GYB8"/>
<sequence>MAGYATPCLEAHRENALGAQAEIHDRPRYVTGDMIAMPLAAVAGVGVCQLPVMRVWD</sequence>
<keyword evidence="2" id="KW-0614">Plasmid</keyword>
<dbReference type="KEGG" id="cnc:CNE_BB2p00430"/>
<evidence type="ECO:0000256" key="1">
    <source>
        <dbReference type="SAM" id="Phobius"/>
    </source>
</evidence>
<dbReference type="HOGENOM" id="CLU_2989062_0_0_4"/>
<dbReference type="EMBL" id="CP002880">
    <property type="protein sequence ID" value="AEI82859.1"/>
    <property type="molecule type" value="Genomic_DNA"/>
</dbReference>
<accession>F8GYB8</accession>
<evidence type="ECO:0008006" key="4">
    <source>
        <dbReference type="Google" id="ProtNLM"/>
    </source>
</evidence>
<keyword evidence="1" id="KW-0472">Membrane</keyword>
<keyword evidence="1" id="KW-1133">Transmembrane helix</keyword>
<keyword evidence="1" id="KW-0812">Transmembrane</keyword>
<name>F8GYB8_CUPNN</name>
<proteinExistence type="predicted"/>
<evidence type="ECO:0000313" key="2">
    <source>
        <dbReference type="EMBL" id="AEI82859.1"/>
    </source>
</evidence>
<gene>
    <name evidence="2" type="ordered locus">CNE_BB2p00430</name>
</gene>
<feature type="transmembrane region" description="Helical" evidence="1">
    <location>
        <begin position="35"/>
        <end position="56"/>
    </location>
</feature>
<organism evidence="2 3">
    <name type="scientific">Cupriavidus necator (strain ATCC 43291 / DSM 13513 / CCUG 52238 / LMG 8453 / N-1)</name>
    <name type="common">Ralstonia eutropha</name>
    <dbReference type="NCBI Taxonomy" id="1042878"/>
    <lineage>
        <taxon>Bacteria</taxon>
        <taxon>Pseudomonadati</taxon>
        <taxon>Pseudomonadota</taxon>
        <taxon>Betaproteobacteria</taxon>
        <taxon>Burkholderiales</taxon>
        <taxon>Burkholderiaceae</taxon>
        <taxon>Cupriavidus</taxon>
    </lineage>
</organism>